<name>A0A0F9A118_9ZZZZ</name>
<accession>A0A0F9A118</accession>
<feature type="non-terminal residue" evidence="1">
    <location>
        <position position="1"/>
    </location>
</feature>
<reference evidence="1" key="1">
    <citation type="journal article" date="2015" name="Nature">
        <title>Complex archaea that bridge the gap between prokaryotes and eukaryotes.</title>
        <authorList>
            <person name="Spang A."/>
            <person name="Saw J.H."/>
            <person name="Jorgensen S.L."/>
            <person name="Zaremba-Niedzwiedzka K."/>
            <person name="Martijn J."/>
            <person name="Lind A.E."/>
            <person name="van Eijk R."/>
            <person name="Schleper C."/>
            <person name="Guy L."/>
            <person name="Ettema T.J."/>
        </authorList>
    </citation>
    <scope>NUCLEOTIDE SEQUENCE</scope>
</reference>
<gene>
    <name evidence="1" type="ORF">LCGC14_2969670</name>
</gene>
<comment type="caution">
    <text evidence="1">The sequence shown here is derived from an EMBL/GenBank/DDBJ whole genome shotgun (WGS) entry which is preliminary data.</text>
</comment>
<organism evidence="1">
    <name type="scientific">marine sediment metagenome</name>
    <dbReference type="NCBI Taxonomy" id="412755"/>
    <lineage>
        <taxon>unclassified sequences</taxon>
        <taxon>metagenomes</taxon>
        <taxon>ecological metagenomes</taxon>
    </lineage>
</organism>
<proteinExistence type="predicted"/>
<protein>
    <submittedName>
        <fullName evidence="1">Uncharacterized protein</fullName>
    </submittedName>
</protein>
<dbReference type="AlphaFoldDB" id="A0A0F9A118"/>
<evidence type="ECO:0000313" key="1">
    <source>
        <dbReference type="EMBL" id="KKK65886.1"/>
    </source>
</evidence>
<dbReference type="EMBL" id="LAZR01060343">
    <property type="protein sequence ID" value="KKK65886.1"/>
    <property type="molecule type" value="Genomic_DNA"/>
</dbReference>
<sequence>IMGWAGDSKEAHKPAFRVDVGVDLWNFQPITLEEIMRKARRKGFALKEMPSPGGRT</sequence>